<protein>
    <recommendedName>
        <fullName evidence="3">DUF3768 domain-containing protein</fullName>
    </recommendedName>
</protein>
<reference evidence="1" key="1">
    <citation type="journal article" date="2016" name="Front. Microbiol.">
        <title>Genome Sequence of the Piezophilic, Mesophilic Sulfate-Reducing Bacterium Desulfovibrio indicus J2T.</title>
        <authorList>
            <person name="Cao J."/>
            <person name="Maignien L."/>
            <person name="Shao Z."/>
            <person name="Alain K."/>
            <person name="Jebbar M."/>
        </authorList>
    </citation>
    <scope>NUCLEOTIDE SEQUENCE</scope>
    <source>
        <strain evidence="1">DSM 16372</strain>
    </source>
</reference>
<evidence type="ECO:0000313" key="1">
    <source>
        <dbReference type="EMBL" id="GJD92407.1"/>
    </source>
</evidence>
<comment type="caution">
    <text evidence="1">The sequence shown here is derived from an EMBL/GenBank/DDBJ whole genome shotgun (WGS) entry which is preliminary data.</text>
</comment>
<sequence>MTAVLDAERVRALNDILRRSLSGGTLVLTAGIIALGRERQQIVLDAIATFDRFDVDNDPYGEHDFGAVEAAGERVFWKIDYFDRAGRNASPDPADSSVTQRVMTVMLPCEY</sequence>
<evidence type="ECO:0000313" key="2">
    <source>
        <dbReference type="Proteomes" id="UP001055247"/>
    </source>
</evidence>
<reference evidence="1" key="2">
    <citation type="submission" date="2021-08" db="EMBL/GenBank/DDBJ databases">
        <authorList>
            <person name="Tani A."/>
            <person name="Ola A."/>
            <person name="Ogura Y."/>
            <person name="Katsura K."/>
            <person name="Hayashi T."/>
        </authorList>
    </citation>
    <scope>NUCLEOTIDE SEQUENCE</scope>
    <source>
        <strain evidence="1">DSM 16372</strain>
    </source>
</reference>
<dbReference type="AlphaFoldDB" id="A0AAV4ZV50"/>
<dbReference type="RefSeq" id="WP_066927199.1">
    <property type="nucleotide sequence ID" value="NZ_BPQO01000043.1"/>
</dbReference>
<organism evidence="1 2">
    <name type="scientific">Methylobacterium hispanicum</name>
    <dbReference type="NCBI Taxonomy" id="270350"/>
    <lineage>
        <taxon>Bacteria</taxon>
        <taxon>Pseudomonadati</taxon>
        <taxon>Pseudomonadota</taxon>
        <taxon>Alphaproteobacteria</taxon>
        <taxon>Hyphomicrobiales</taxon>
        <taxon>Methylobacteriaceae</taxon>
        <taxon>Methylobacterium</taxon>
    </lineage>
</organism>
<evidence type="ECO:0008006" key="3">
    <source>
        <dbReference type="Google" id="ProtNLM"/>
    </source>
</evidence>
<dbReference type="Proteomes" id="UP001055247">
    <property type="component" value="Unassembled WGS sequence"/>
</dbReference>
<dbReference type="InterPro" id="IPR022243">
    <property type="entry name" value="DUF3768"/>
</dbReference>
<name>A0AAV4ZV50_9HYPH</name>
<proteinExistence type="predicted"/>
<accession>A0AAV4ZV50</accession>
<dbReference type="EMBL" id="BPQO01000043">
    <property type="protein sequence ID" value="GJD92407.1"/>
    <property type="molecule type" value="Genomic_DNA"/>
</dbReference>
<dbReference type="Pfam" id="PF12599">
    <property type="entry name" value="DUF3768"/>
    <property type="match status" value="1"/>
</dbReference>
<gene>
    <name evidence="1" type="ORF">BHAOGJBA_5961</name>
</gene>
<keyword evidence="2" id="KW-1185">Reference proteome</keyword>